<feature type="region of interest" description="Disordered" evidence="1">
    <location>
        <begin position="1"/>
        <end position="23"/>
    </location>
</feature>
<dbReference type="AlphaFoldDB" id="A0AAE1V4Y4"/>
<keyword evidence="3" id="KW-1185">Reference proteome</keyword>
<feature type="region of interest" description="Disordered" evidence="1">
    <location>
        <begin position="56"/>
        <end position="98"/>
    </location>
</feature>
<proteinExistence type="predicted"/>
<accession>A0AAE1V4Y4</accession>
<reference evidence="2" key="1">
    <citation type="submission" date="2023-12" db="EMBL/GenBank/DDBJ databases">
        <title>Genome assembly of Anisodus tanguticus.</title>
        <authorList>
            <person name="Wang Y.-J."/>
        </authorList>
    </citation>
    <scope>NUCLEOTIDE SEQUENCE</scope>
    <source>
        <strain evidence="2">KB-2021</strain>
        <tissue evidence="2">Leaf</tissue>
    </source>
</reference>
<dbReference type="Proteomes" id="UP001291623">
    <property type="component" value="Unassembled WGS sequence"/>
</dbReference>
<sequence length="224" mass="25951">MGNQESALNDPPSDYYHHRPERVRNQIGSNLQYQPTNAEISVDSNYQAQVTSYAGGSDRANYQRNQRASYAGGSDRENYQRNQRASYAGGSDRESYQRNQQASYAEGSDRANYQRNQQASYAEGSDRANYQRNQQASYIADNYKSLDEVNFLIICSFFPDFYRVSQNISWWTMWGHQMAMNKKSQKERVSLTYLCRLAYDSSQVLKRSSNNSLRIRDDSHQVDK</sequence>
<feature type="compositionally biased region" description="Polar residues" evidence="1">
    <location>
        <begin position="56"/>
        <end position="68"/>
    </location>
</feature>
<comment type="caution">
    <text evidence="2">The sequence shown here is derived from an EMBL/GenBank/DDBJ whole genome shotgun (WGS) entry which is preliminary data.</text>
</comment>
<evidence type="ECO:0000313" key="3">
    <source>
        <dbReference type="Proteomes" id="UP001291623"/>
    </source>
</evidence>
<protein>
    <submittedName>
        <fullName evidence="2">Uncharacterized protein</fullName>
    </submittedName>
</protein>
<evidence type="ECO:0000313" key="2">
    <source>
        <dbReference type="EMBL" id="KAK4355477.1"/>
    </source>
</evidence>
<organism evidence="2 3">
    <name type="scientific">Anisodus tanguticus</name>
    <dbReference type="NCBI Taxonomy" id="243964"/>
    <lineage>
        <taxon>Eukaryota</taxon>
        <taxon>Viridiplantae</taxon>
        <taxon>Streptophyta</taxon>
        <taxon>Embryophyta</taxon>
        <taxon>Tracheophyta</taxon>
        <taxon>Spermatophyta</taxon>
        <taxon>Magnoliopsida</taxon>
        <taxon>eudicotyledons</taxon>
        <taxon>Gunneridae</taxon>
        <taxon>Pentapetalae</taxon>
        <taxon>asterids</taxon>
        <taxon>lamiids</taxon>
        <taxon>Solanales</taxon>
        <taxon>Solanaceae</taxon>
        <taxon>Solanoideae</taxon>
        <taxon>Hyoscyameae</taxon>
        <taxon>Anisodus</taxon>
    </lineage>
</organism>
<gene>
    <name evidence="2" type="ORF">RND71_024448</name>
</gene>
<evidence type="ECO:0000256" key="1">
    <source>
        <dbReference type="SAM" id="MobiDB-lite"/>
    </source>
</evidence>
<name>A0AAE1V4Y4_9SOLA</name>
<dbReference type="EMBL" id="JAVYJV010000013">
    <property type="protein sequence ID" value="KAK4355477.1"/>
    <property type="molecule type" value="Genomic_DNA"/>
</dbReference>